<evidence type="ECO:0000313" key="3">
    <source>
        <dbReference type="EMBL" id="AQQ58857.1"/>
    </source>
</evidence>
<dbReference type="Gene3D" id="3.40.50.2000">
    <property type="entry name" value="Glycogen Phosphorylase B"/>
    <property type="match status" value="2"/>
</dbReference>
<gene>
    <name evidence="3" type="ORF">XJ32_00710</name>
</gene>
<reference evidence="3 4" key="1">
    <citation type="submission" date="2017-02" db="EMBL/GenBank/DDBJ databases">
        <title>Whole genome sequencing of Helicobacter bilis strain AAQJH.</title>
        <authorList>
            <person name="Conlan S."/>
            <person name="Thomas P.J."/>
            <person name="Mullikin J."/>
            <person name="Palmore T.N."/>
            <person name="Frank K.M."/>
            <person name="Segre J.A."/>
        </authorList>
    </citation>
    <scope>NUCLEOTIDE SEQUENCE [LARGE SCALE GENOMIC DNA]</scope>
    <source>
        <strain evidence="3 4">AAQJH</strain>
    </source>
</reference>
<dbReference type="PANTHER" id="PTHR45947:SF13">
    <property type="entry name" value="TRANSFERASE"/>
    <property type="match status" value="1"/>
</dbReference>
<dbReference type="EMBL" id="CP019645">
    <property type="protein sequence ID" value="AQQ58857.1"/>
    <property type="molecule type" value="Genomic_DNA"/>
</dbReference>
<dbReference type="InterPro" id="IPR001296">
    <property type="entry name" value="Glyco_trans_1"/>
</dbReference>
<dbReference type="GO" id="GO:0016757">
    <property type="term" value="F:glycosyltransferase activity"/>
    <property type="evidence" value="ECO:0007669"/>
    <property type="project" value="InterPro"/>
</dbReference>
<dbReference type="Proteomes" id="UP000188298">
    <property type="component" value="Chromosome"/>
</dbReference>
<evidence type="ECO:0008006" key="5">
    <source>
        <dbReference type="Google" id="ProtNLM"/>
    </source>
</evidence>
<protein>
    <recommendedName>
        <fullName evidence="5">Glycosyltransferase</fullName>
    </recommendedName>
</protein>
<evidence type="ECO:0000259" key="2">
    <source>
        <dbReference type="Pfam" id="PF13439"/>
    </source>
</evidence>
<feature type="domain" description="Glycosyl transferase family 1" evidence="1">
    <location>
        <begin position="244"/>
        <end position="387"/>
    </location>
</feature>
<dbReference type="KEGG" id="hbl:XJ32_00710"/>
<dbReference type="RefSeq" id="WP_077387998.1">
    <property type="nucleotide sequence ID" value="NZ_CP019645.1"/>
</dbReference>
<proteinExistence type="predicted"/>
<name>A0A1Q2LFK0_9HELI</name>
<evidence type="ECO:0000259" key="1">
    <source>
        <dbReference type="Pfam" id="PF00534"/>
    </source>
</evidence>
<feature type="domain" description="Glycosyltransferase subfamily 4-like N-terminal" evidence="2">
    <location>
        <begin position="22"/>
        <end position="223"/>
    </location>
</feature>
<organism evidence="3 4">
    <name type="scientific">Helicobacter bilis</name>
    <dbReference type="NCBI Taxonomy" id="37372"/>
    <lineage>
        <taxon>Bacteria</taxon>
        <taxon>Pseudomonadati</taxon>
        <taxon>Campylobacterota</taxon>
        <taxon>Epsilonproteobacteria</taxon>
        <taxon>Campylobacterales</taxon>
        <taxon>Helicobacteraceae</taxon>
        <taxon>Helicobacter</taxon>
    </lineage>
</organism>
<evidence type="ECO:0000313" key="4">
    <source>
        <dbReference type="Proteomes" id="UP000188298"/>
    </source>
</evidence>
<dbReference type="PANTHER" id="PTHR45947">
    <property type="entry name" value="SULFOQUINOVOSYL TRANSFERASE SQD2"/>
    <property type="match status" value="1"/>
</dbReference>
<dbReference type="Pfam" id="PF00534">
    <property type="entry name" value="Glycos_transf_1"/>
    <property type="match status" value="1"/>
</dbReference>
<sequence length="418" mass="48061">MLDTKFRILKVIHGFPPDFMAGSEVYSFTLCKELVKEGHKVFVFTRVENEFDEPYTIYDESYVNGEFVKDSNVAQDNHLSIRRVNKKKDYTYKDKFYDEGIESAFREYLEQVKPDIVHFGHLAHLSINLVKIAKEYQKPVVFTLHDFWLYCVRGQLIDSSLLLCDGPSVEKCKACSPYTTMESEVREALENLKGIRESIDMFISPSHTLRDYFIKNGIQEDKIIYQKYGFDKASITYKKRVFGLKDKIRFGYMGRIIPTKGIKILLESFKMLTQNYPEQKLRIYGNIGSSKRFLQESFVEFMGGYDNGEIDRILQEIDVLIVPSIWLENSPLVIQEAFLAGVAVVSADIGGMLELIDGDKGLCFKAGNAESLKNVLEKIIQNPSILNALPDNRDSVDSIQQDHQTIFSIYTKLLKETK</sequence>
<dbReference type="AlphaFoldDB" id="A0A1Q2LFK0"/>
<dbReference type="InterPro" id="IPR050194">
    <property type="entry name" value="Glycosyltransferase_grp1"/>
</dbReference>
<dbReference type="Pfam" id="PF13439">
    <property type="entry name" value="Glyco_transf_4"/>
    <property type="match status" value="1"/>
</dbReference>
<accession>A0A1Q2LFK0</accession>
<dbReference type="SUPFAM" id="SSF53756">
    <property type="entry name" value="UDP-Glycosyltransferase/glycogen phosphorylase"/>
    <property type="match status" value="1"/>
</dbReference>
<dbReference type="InterPro" id="IPR028098">
    <property type="entry name" value="Glyco_trans_4-like_N"/>
</dbReference>
<dbReference type="CDD" id="cd03823">
    <property type="entry name" value="GT4_ExpE7-like"/>
    <property type="match status" value="1"/>
</dbReference>